<name>A0A3L8PSZ0_9GAMM</name>
<protein>
    <submittedName>
        <fullName evidence="3">Uncharacterized protein</fullName>
    </submittedName>
</protein>
<feature type="compositionally biased region" description="Polar residues" evidence="2">
    <location>
        <begin position="135"/>
        <end position="144"/>
    </location>
</feature>
<gene>
    <name evidence="3" type="ORF">D5018_16990</name>
</gene>
<dbReference type="Proteomes" id="UP000281474">
    <property type="component" value="Unassembled WGS sequence"/>
</dbReference>
<reference evidence="3 4" key="1">
    <citation type="submission" date="2018-09" db="EMBL/GenBank/DDBJ databases">
        <title>Phylogeny of the Shewanellaceae, and recommendation for two new genera, Pseudoshewanella and Parashewanella.</title>
        <authorList>
            <person name="Wang G."/>
        </authorList>
    </citation>
    <scope>NUCLEOTIDE SEQUENCE [LARGE SCALE GENOMIC DNA]</scope>
    <source>
        <strain evidence="3 4">C51</strain>
    </source>
</reference>
<feature type="coiled-coil region" evidence="1">
    <location>
        <begin position="96"/>
        <end position="123"/>
    </location>
</feature>
<evidence type="ECO:0000313" key="3">
    <source>
        <dbReference type="EMBL" id="RLV58511.1"/>
    </source>
</evidence>
<keyword evidence="4" id="KW-1185">Reference proteome</keyword>
<evidence type="ECO:0000313" key="4">
    <source>
        <dbReference type="Proteomes" id="UP000281474"/>
    </source>
</evidence>
<feature type="region of interest" description="Disordered" evidence="2">
    <location>
        <begin position="37"/>
        <end position="68"/>
    </location>
</feature>
<proteinExistence type="predicted"/>
<dbReference type="EMBL" id="QZEI01000068">
    <property type="protein sequence ID" value="RLV58511.1"/>
    <property type="molecule type" value="Genomic_DNA"/>
</dbReference>
<evidence type="ECO:0000256" key="2">
    <source>
        <dbReference type="SAM" id="MobiDB-lite"/>
    </source>
</evidence>
<organism evidence="3 4">
    <name type="scientific">Parashewanella curva</name>
    <dbReference type="NCBI Taxonomy" id="2338552"/>
    <lineage>
        <taxon>Bacteria</taxon>
        <taxon>Pseudomonadati</taxon>
        <taxon>Pseudomonadota</taxon>
        <taxon>Gammaproteobacteria</taxon>
        <taxon>Alteromonadales</taxon>
        <taxon>Shewanellaceae</taxon>
        <taxon>Parashewanella</taxon>
    </lineage>
</organism>
<feature type="region of interest" description="Disordered" evidence="2">
    <location>
        <begin position="135"/>
        <end position="157"/>
    </location>
</feature>
<comment type="caution">
    <text evidence="3">The sequence shown here is derived from an EMBL/GenBank/DDBJ whole genome shotgun (WGS) entry which is preliminary data.</text>
</comment>
<evidence type="ECO:0000256" key="1">
    <source>
        <dbReference type="SAM" id="Coils"/>
    </source>
</evidence>
<feature type="compositionally biased region" description="Pro residues" evidence="2">
    <location>
        <begin position="147"/>
        <end position="157"/>
    </location>
</feature>
<dbReference type="AlphaFoldDB" id="A0A3L8PSZ0"/>
<accession>A0A3L8PSZ0</accession>
<keyword evidence="1" id="KW-0175">Coiled coil</keyword>
<sequence>MASSKIIKAALEYQNNQLQLQLAQMQQQLTQQAVVDTPKIPDTPRPVHPTTKQLQDSSSQTEDSGIRKEVPFQTFQALQEKYVHTKEELSTTKSANTRLVTTLDQKDEQIAQLEQKMNALSVGGNSTQITAPDNQGHINITVNNPAAPTPPPAKPPEPVQLTPFEEKFLKSKVNIETIAGLMALYKNRWQDIGTHMPHVYPEDIELIESKLNGLVLNYSFSRAMDDLVTKWTRYEIKSYFDFFDIVIEATETDKTTVTNKLVNYMRKQGTIELARRFGGL</sequence>
<feature type="compositionally biased region" description="Polar residues" evidence="2">
    <location>
        <begin position="50"/>
        <end position="63"/>
    </location>
</feature>